<dbReference type="GO" id="GO:0016020">
    <property type="term" value="C:membrane"/>
    <property type="evidence" value="ECO:0007669"/>
    <property type="project" value="UniProtKB-SubCell"/>
</dbReference>
<keyword evidence="2 5" id="KW-0812">Transmembrane</keyword>
<reference evidence="7 8" key="1">
    <citation type="submission" date="2019-03" db="EMBL/GenBank/DDBJ databases">
        <title>Genomic Encyclopedia of Type Strains, Phase IV (KMG-IV): sequencing the most valuable type-strain genomes for metagenomic binning, comparative biology and taxonomic classification.</title>
        <authorList>
            <person name="Goeker M."/>
        </authorList>
    </citation>
    <scope>NUCLEOTIDE SEQUENCE [LARGE SCALE GENOMIC DNA]</scope>
    <source>
        <strain evidence="7 8">DSM 19345</strain>
    </source>
</reference>
<dbReference type="PANTHER" id="PTHR37422:SF13">
    <property type="entry name" value="LIPOPOLYSACCHARIDE BIOSYNTHESIS PROTEIN PA4999-RELATED"/>
    <property type="match status" value="1"/>
</dbReference>
<dbReference type="AlphaFoldDB" id="A0A4V2UZT8"/>
<evidence type="ECO:0000313" key="7">
    <source>
        <dbReference type="EMBL" id="TCT12623.1"/>
    </source>
</evidence>
<dbReference type="RefSeq" id="WP_132805392.1">
    <property type="nucleotide sequence ID" value="NZ_SMAK01000002.1"/>
</dbReference>
<gene>
    <name evidence="7" type="ORF">EDC22_102308</name>
</gene>
<evidence type="ECO:0000256" key="1">
    <source>
        <dbReference type="ARBA" id="ARBA00004141"/>
    </source>
</evidence>
<proteinExistence type="predicted"/>
<feature type="transmembrane region" description="Helical" evidence="5">
    <location>
        <begin position="216"/>
        <end position="232"/>
    </location>
</feature>
<evidence type="ECO:0000256" key="2">
    <source>
        <dbReference type="ARBA" id="ARBA00022692"/>
    </source>
</evidence>
<evidence type="ECO:0000313" key="8">
    <source>
        <dbReference type="Proteomes" id="UP000295678"/>
    </source>
</evidence>
<feature type="transmembrane region" description="Helical" evidence="5">
    <location>
        <begin position="261"/>
        <end position="278"/>
    </location>
</feature>
<dbReference type="Proteomes" id="UP000295678">
    <property type="component" value="Unassembled WGS sequence"/>
</dbReference>
<keyword evidence="3 5" id="KW-1133">Transmembrane helix</keyword>
<feature type="transmembrane region" description="Helical" evidence="5">
    <location>
        <begin position="357"/>
        <end position="379"/>
    </location>
</feature>
<dbReference type="Pfam" id="PF04932">
    <property type="entry name" value="Wzy_C"/>
    <property type="match status" value="1"/>
</dbReference>
<evidence type="ECO:0000256" key="3">
    <source>
        <dbReference type="ARBA" id="ARBA00022989"/>
    </source>
</evidence>
<comment type="caution">
    <text evidence="7">The sequence shown here is derived from an EMBL/GenBank/DDBJ whole genome shotgun (WGS) entry which is preliminary data.</text>
</comment>
<dbReference type="OrthoDB" id="8050531at2"/>
<feature type="transmembrane region" description="Helical" evidence="5">
    <location>
        <begin position="386"/>
        <end position="402"/>
    </location>
</feature>
<feature type="domain" description="O-antigen ligase-related" evidence="6">
    <location>
        <begin position="222"/>
        <end position="365"/>
    </location>
</feature>
<feature type="transmembrane region" description="Helical" evidence="5">
    <location>
        <begin position="130"/>
        <end position="146"/>
    </location>
</feature>
<evidence type="ECO:0000256" key="4">
    <source>
        <dbReference type="ARBA" id="ARBA00023136"/>
    </source>
</evidence>
<keyword evidence="4 5" id="KW-0472">Membrane</keyword>
<feature type="transmembrane region" description="Helical" evidence="5">
    <location>
        <begin position="191"/>
        <end position="209"/>
    </location>
</feature>
<keyword evidence="7" id="KW-0436">Ligase</keyword>
<feature type="transmembrane region" description="Helical" evidence="5">
    <location>
        <begin position="238"/>
        <end position="254"/>
    </location>
</feature>
<dbReference type="PANTHER" id="PTHR37422">
    <property type="entry name" value="TEICHURONIC ACID BIOSYNTHESIS PROTEIN TUAE"/>
    <property type="match status" value="1"/>
</dbReference>
<dbReference type="InterPro" id="IPR007016">
    <property type="entry name" value="O-antigen_ligase-rel_domated"/>
</dbReference>
<feature type="transmembrane region" description="Helical" evidence="5">
    <location>
        <begin position="43"/>
        <end position="70"/>
    </location>
</feature>
<dbReference type="EMBL" id="SMAK01000002">
    <property type="protein sequence ID" value="TCT12623.1"/>
    <property type="molecule type" value="Genomic_DNA"/>
</dbReference>
<evidence type="ECO:0000256" key="5">
    <source>
        <dbReference type="SAM" id="Phobius"/>
    </source>
</evidence>
<dbReference type="InterPro" id="IPR051533">
    <property type="entry name" value="WaaL-like"/>
</dbReference>
<protein>
    <submittedName>
        <fullName evidence="7">O-antigen ligase</fullName>
    </submittedName>
</protein>
<evidence type="ECO:0000259" key="6">
    <source>
        <dbReference type="Pfam" id="PF04932"/>
    </source>
</evidence>
<name>A0A4V2UZT8_9HYPH</name>
<feature type="transmembrane region" description="Helical" evidence="5">
    <location>
        <begin position="158"/>
        <end position="179"/>
    </location>
</feature>
<feature type="transmembrane region" description="Helical" evidence="5">
    <location>
        <begin position="100"/>
        <end position="118"/>
    </location>
</feature>
<sequence>MVVSALLVFRHIVEDARRWGACFGRRAAAVGPDFLRDATLTTLFFAAPITVIYSSRALPTILLIAAALALTYRTAIRCSRGGPGAMRLATSAIDPRRMPWWVLSTLALIGFATLSTLWSLSPEWTFDQSVKILLILCTVLIIHRCVPPFERETHRIGAALGIALAAIILIVEFTVPGGVFRSYIYGPNPSYLNRSVVTVSLLMWPALALTTGRYRHYIRVGVIVLVIAAVAVSSSKSALLAICAGLLVTSLALISLRTAQIGVIVVGTAAFVAMPLMVKLMSDFAVETGVDEMVDLSSERRLEIWRATAEAALERPLIGWGLESSRMFGLREMPGVNWTIGPIHHPHNPILQIWVELGAIGVVLAAAIMVGVVMAVSALPARRRSFAYGAITATLAVSSVSHGAWQSWWTALLMIMIALFAIGERFPTAPRSI</sequence>
<accession>A0A4V2UZT8</accession>
<feature type="transmembrane region" description="Helical" evidence="5">
    <location>
        <begin position="408"/>
        <end position="426"/>
    </location>
</feature>
<organism evidence="7 8">
    <name type="scientific">Tepidamorphus gemmatus</name>
    <dbReference type="NCBI Taxonomy" id="747076"/>
    <lineage>
        <taxon>Bacteria</taxon>
        <taxon>Pseudomonadati</taxon>
        <taxon>Pseudomonadota</taxon>
        <taxon>Alphaproteobacteria</taxon>
        <taxon>Hyphomicrobiales</taxon>
        <taxon>Tepidamorphaceae</taxon>
        <taxon>Tepidamorphus</taxon>
    </lineage>
</organism>
<dbReference type="GO" id="GO:0016874">
    <property type="term" value="F:ligase activity"/>
    <property type="evidence" value="ECO:0007669"/>
    <property type="project" value="UniProtKB-KW"/>
</dbReference>
<comment type="subcellular location">
    <subcellularLocation>
        <location evidence="1">Membrane</location>
        <topology evidence="1">Multi-pass membrane protein</topology>
    </subcellularLocation>
</comment>
<keyword evidence="8" id="KW-1185">Reference proteome</keyword>